<evidence type="ECO:0000256" key="2">
    <source>
        <dbReference type="SAM" id="SignalP"/>
    </source>
</evidence>
<accession>A0ABP8CS10</accession>
<evidence type="ECO:0008006" key="5">
    <source>
        <dbReference type="Google" id="ProtNLM"/>
    </source>
</evidence>
<dbReference type="Gene3D" id="1.25.40.10">
    <property type="entry name" value="Tetratricopeptide repeat domain"/>
    <property type="match status" value="1"/>
</dbReference>
<feature type="signal peptide" evidence="2">
    <location>
        <begin position="1"/>
        <end position="19"/>
    </location>
</feature>
<dbReference type="InterPro" id="IPR019734">
    <property type="entry name" value="TPR_rpt"/>
</dbReference>
<comment type="caution">
    <text evidence="3">The sequence shown here is derived from an EMBL/GenBank/DDBJ whole genome shotgun (WGS) entry which is preliminary data.</text>
</comment>
<sequence length="277" mass="31696">MNSYIAFVIFCFGLLSVNAQTYKAAFRADVCSCLEEESLKRTLTENTFKACLRETLPKYAVQIDAEIVEPDVSKKYYKGQLARKALLFAMQYELIYSCDVYFKHLDYQRTSQKLIARENAKESDLEKYNQMVALTPNAMAYFMRAQLQFNLGNIKASEADVLKSLEVNPNKENEKATRHELLLLASIYEEQEDFSAAVALYDKIYISDYDVEVARLRALSDKKAGGTIANISKIGQVEVIKDNTSLKTIEKTSRRKSRTHKLEKKKDSSSLRKLLKL</sequence>
<dbReference type="EMBL" id="BAABCB010000015">
    <property type="protein sequence ID" value="GAA4242742.1"/>
    <property type="molecule type" value="Genomic_DNA"/>
</dbReference>
<keyword evidence="2" id="KW-0732">Signal</keyword>
<organism evidence="3 4">
    <name type="scientific">Winogradskyella damuponensis</name>
    <dbReference type="NCBI Taxonomy" id="943939"/>
    <lineage>
        <taxon>Bacteria</taxon>
        <taxon>Pseudomonadati</taxon>
        <taxon>Bacteroidota</taxon>
        <taxon>Flavobacteriia</taxon>
        <taxon>Flavobacteriales</taxon>
        <taxon>Flavobacteriaceae</taxon>
        <taxon>Winogradskyella</taxon>
    </lineage>
</organism>
<evidence type="ECO:0000313" key="4">
    <source>
        <dbReference type="Proteomes" id="UP001501682"/>
    </source>
</evidence>
<dbReference type="SUPFAM" id="SSF48452">
    <property type="entry name" value="TPR-like"/>
    <property type="match status" value="1"/>
</dbReference>
<protein>
    <recommendedName>
        <fullName evidence="5">Tetratricopeptide repeat protein</fullName>
    </recommendedName>
</protein>
<evidence type="ECO:0000256" key="1">
    <source>
        <dbReference type="SAM" id="MobiDB-lite"/>
    </source>
</evidence>
<evidence type="ECO:0000313" key="3">
    <source>
        <dbReference type="EMBL" id="GAA4242742.1"/>
    </source>
</evidence>
<feature type="compositionally biased region" description="Basic residues" evidence="1">
    <location>
        <begin position="253"/>
        <end position="263"/>
    </location>
</feature>
<reference evidence="4" key="1">
    <citation type="journal article" date="2019" name="Int. J. Syst. Evol. Microbiol.">
        <title>The Global Catalogue of Microorganisms (GCM) 10K type strain sequencing project: providing services to taxonomists for standard genome sequencing and annotation.</title>
        <authorList>
            <consortium name="The Broad Institute Genomics Platform"/>
            <consortium name="The Broad Institute Genome Sequencing Center for Infectious Disease"/>
            <person name="Wu L."/>
            <person name="Ma J."/>
        </authorList>
    </citation>
    <scope>NUCLEOTIDE SEQUENCE [LARGE SCALE GENOMIC DNA]</scope>
    <source>
        <strain evidence="4">JCM 17633</strain>
    </source>
</reference>
<dbReference type="SMART" id="SM00028">
    <property type="entry name" value="TPR"/>
    <property type="match status" value="2"/>
</dbReference>
<dbReference type="InterPro" id="IPR011990">
    <property type="entry name" value="TPR-like_helical_dom_sf"/>
</dbReference>
<name>A0ABP8CS10_9FLAO</name>
<dbReference type="Pfam" id="PF13181">
    <property type="entry name" value="TPR_8"/>
    <property type="match status" value="1"/>
</dbReference>
<dbReference type="RefSeq" id="WP_344713597.1">
    <property type="nucleotide sequence ID" value="NZ_BAABCB010000015.1"/>
</dbReference>
<gene>
    <name evidence="3" type="ORF">GCM10022292_14280</name>
</gene>
<keyword evidence="4" id="KW-1185">Reference proteome</keyword>
<proteinExistence type="predicted"/>
<feature type="region of interest" description="Disordered" evidence="1">
    <location>
        <begin position="250"/>
        <end position="277"/>
    </location>
</feature>
<dbReference type="Proteomes" id="UP001501682">
    <property type="component" value="Unassembled WGS sequence"/>
</dbReference>
<feature type="chain" id="PRO_5045903145" description="Tetratricopeptide repeat protein" evidence="2">
    <location>
        <begin position="20"/>
        <end position="277"/>
    </location>
</feature>